<keyword evidence="2" id="KW-1185">Reference proteome</keyword>
<evidence type="ECO:0008006" key="3">
    <source>
        <dbReference type="Google" id="ProtNLM"/>
    </source>
</evidence>
<reference evidence="1" key="1">
    <citation type="submission" date="2023-04" db="EMBL/GenBank/DDBJ databases">
        <authorList>
            <person name="Vijverberg K."/>
            <person name="Xiong W."/>
            <person name="Schranz E."/>
        </authorList>
    </citation>
    <scope>NUCLEOTIDE SEQUENCE</scope>
</reference>
<dbReference type="EMBL" id="OX465081">
    <property type="protein sequence ID" value="CAI9286035.1"/>
    <property type="molecule type" value="Genomic_DNA"/>
</dbReference>
<sequence length="169" mass="19988">MDNIDCGMNKILRRIDSMTNILKGLDTRIQSMETELLKIRLNQDEDSSEFSYSDEEGCEGDFNLVTPEEEDSSCKLDPPPFMENYNLGQFRRWIEHVERCFEFSRTPDDEEVEFVVSCSFKDGVLSWWEQIQKLSMRIDKKPIQDWTTMKKLLMARFFCPDSFVTKVDH</sequence>
<dbReference type="AlphaFoldDB" id="A0AA35Z544"/>
<evidence type="ECO:0000313" key="1">
    <source>
        <dbReference type="EMBL" id="CAI9286035.1"/>
    </source>
</evidence>
<accession>A0AA35Z544</accession>
<dbReference type="Proteomes" id="UP001177003">
    <property type="component" value="Chromosome 5"/>
</dbReference>
<organism evidence="1 2">
    <name type="scientific">Lactuca saligna</name>
    <name type="common">Willowleaf lettuce</name>
    <dbReference type="NCBI Taxonomy" id="75948"/>
    <lineage>
        <taxon>Eukaryota</taxon>
        <taxon>Viridiplantae</taxon>
        <taxon>Streptophyta</taxon>
        <taxon>Embryophyta</taxon>
        <taxon>Tracheophyta</taxon>
        <taxon>Spermatophyta</taxon>
        <taxon>Magnoliopsida</taxon>
        <taxon>eudicotyledons</taxon>
        <taxon>Gunneridae</taxon>
        <taxon>Pentapetalae</taxon>
        <taxon>asterids</taxon>
        <taxon>campanulids</taxon>
        <taxon>Asterales</taxon>
        <taxon>Asteraceae</taxon>
        <taxon>Cichorioideae</taxon>
        <taxon>Cichorieae</taxon>
        <taxon>Lactucinae</taxon>
        <taxon>Lactuca</taxon>
    </lineage>
</organism>
<gene>
    <name evidence="1" type="ORF">LSALG_LOCUS25474</name>
</gene>
<evidence type="ECO:0000313" key="2">
    <source>
        <dbReference type="Proteomes" id="UP001177003"/>
    </source>
</evidence>
<proteinExistence type="predicted"/>
<name>A0AA35Z544_LACSI</name>
<protein>
    <recommendedName>
        <fullName evidence="3">Retrotransposon gag domain-containing protein</fullName>
    </recommendedName>
</protein>